<dbReference type="InterPro" id="IPR051906">
    <property type="entry name" value="TolC-like"/>
</dbReference>
<dbReference type="SUPFAM" id="SSF56954">
    <property type="entry name" value="Outer membrane efflux proteins (OEP)"/>
    <property type="match status" value="1"/>
</dbReference>
<comment type="subcellular location">
    <subcellularLocation>
        <location evidence="1">Cell outer membrane</location>
    </subcellularLocation>
</comment>
<keyword evidence="3" id="KW-0813">Transport</keyword>
<keyword evidence="6" id="KW-0472">Membrane</keyword>
<evidence type="ECO:0000256" key="7">
    <source>
        <dbReference type="ARBA" id="ARBA00023237"/>
    </source>
</evidence>
<evidence type="ECO:0000256" key="4">
    <source>
        <dbReference type="ARBA" id="ARBA00022452"/>
    </source>
</evidence>
<comment type="similarity">
    <text evidence="2">Belongs to the outer membrane factor (OMF) (TC 1.B.17) family.</text>
</comment>
<dbReference type="GO" id="GO:0009279">
    <property type="term" value="C:cell outer membrane"/>
    <property type="evidence" value="ECO:0007669"/>
    <property type="project" value="UniProtKB-SubCell"/>
</dbReference>
<dbReference type="GO" id="GO:1990281">
    <property type="term" value="C:efflux pump complex"/>
    <property type="evidence" value="ECO:0007669"/>
    <property type="project" value="TreeGrafter"/>
</dbReference>
<dbReference type="PANTHER" id="PTHR30026">
    <property type="entry name" value="OUTER MEMBRANE PROTEIN TOLC"/>
    <property type="match status" value="1"/>
</dbReference>
<accession>A0A7V2WM36</accession>
<sequence length="297" mass="32546">MKRWRGREGITVVLGILLGGSLLQAEGYRQIASRILHTPAVESARMLSRAAEESARAAEGALLPSLDAEIRGVWLKETPEMILHTGLGPSQPLPMGKTRNFIGGLTLRYPLFTGFAVTARIDQAKWRREAARLKVLDLQRNLLLKAAELYSAVRGMQQVLAAQSAAQKATLSALKKAQGMYRNGLIPPSALYNIRARAYEMDAQIAQTRKRIAQMLNTLGSLSGKPVKSISGPIALTKLPSTRRLVREAYAHRADLRILQSALQVDEAQIRLAESTLYPHIGVEAALKRQGDTLALN</sequence>
<protein>
    <submittedName>
        <fullName evidence="8">TolC family protein</fullName>
    </submittedName>
</protein>
<proteinExistence type="inferred from homology"/>
<dbReference type="Pfam" id="PF02321">
    <property type="entry name" value="OEP"/>
    <property type="match status" value="1"/>
</dbReference>
<evidence type="ECO:0000256" key="1">
    <source>
        <dbReference type="ARBA" id="ARBA00004442"/>
    </source>
</evidence>
<evidence type="ECO:0000256" key="5">
    <source>
        <dbReference type="ARBA" id="ARBA00022692"/>
    </source>
</evidence>
<gene>
    <name evidence="8" type="ORF">ENJ74_03005</name>
</gene>
<keyword evidence="5" id="KW-0812">Transmembrane</keyword>
<dbReference type="Gene3D" id="1.20.1600.10">
    <property type="entry name" value="Outer membrane efflux proteins (OEP)"/>
    <property type="match status" value="1"/>
</dbReference>
<evidence type="ECO:0000256" key="2">
    <source>
        <dbReference type="ARBA" id="ARBA00007613"/>
    </source>
</evidence>
<evidence type="ECO:0000313" key="8">
    <source>
        <dbReference type="EMBL" id="HFC03822.1"/>
    </source>
</evidence>
<dbReference type="EMBL" id="DRNO01000202">
    <property type="protein sequence ID" value="HFC03822.1"/>
    <property type="molecule type" value="Genomic_DNA"/>
</dbReference>
<keyword evidence="4" id="KW-1134">Transmembrane beta strand</keyword>
<dbReference type="PANTHER" id="PTHR30026:SF20">
    <property type="entry name" value="OUTER MEMBRANE PROTEIN TOLC"/>
    <property type="match status" value="1"/>
</dbReference>
<evidence type="ECO:0000256" key="3">
    <source>
        <dbReference type="ARBA" id="ARBA00022448"/>
    </source>
</evidence>
<organism evidence="8">
    <name type="scientific">Nitratifractor salsuginis</name>
    <dbReference type="NCBI Taxonomy" id="269261"/>
    <lineage>
        <taxon>Bacteria</taxon>
        <taxon>Pseudomonadati</taxon>
        <taxon>Campylobacterota</taxon>
        <taxon>Epsilonproteobacteria</taxon>
        <taxon>Campylobacterales</taxon>
        <taxon>Sulfurovaceae</taxon>
        <taxon>Nitratifractor</taxon>
    </lineage>
</organism>
<comment type="caution">
    <text evidence="8">The sequence shown here is derived from an EMBL/GenBank/DDBJ whole genome shotgun (WGS) entry which is preliminary data.</text>
</comment>
<dbReference type="InterPro" id="IPR003423">
    <property type="entry name" value="OMP_efflux"/>
</dbReference>
<evidence type="ECO:0000256" key="6">
    <source>
        <dbReference type="ARBA" id="ARBA00023136"/>
    </source>
</evidence>
<reference evidence="8" key="1">
    <citation type="journal article" date="2020" name="mSystems">
        <title>Genome- and Community-Level Interaction Insights into Carbon Utilization and Element Cycling Functions of Hydrothermarchaeota in Hydrothermal Sediment.</title>
        <authorList>
            <person name="Zhou Z."/>
            <person name="Liu Y."/>
            <person name="Xu W."/>
            <person name="Pan J."/>
            <person name="Luo Z.H."/>
            <person name="Li M."/>
        </authorList>
    </citation>
    <scope>NUCLEOTIDE SEQUENCE [LARGE SCALE GENOMIC DNA]</scope>
    <source>
        <strain evidence="8">HyVt-513</strain>
    </source>
</reference>
<dbReference type="AlphaFoldDB" id="A0A7V2WM36"/>
<feature type="non-terminal residue" evidence="8">
    <location>
        <position position="297"/>
    </location>
</feature>
<dbReference type="GO" id="GO:0015288">
    <property type="term" value="F:porin activity"/>
    <property type="evidence" value="ECO:0007669"/>
    <property type="project" value="TreeGrafter"/>
</dbReference>
<dbReference type="GO" id="GO:0015562">
    <property type="term" value="F:efflux transmembrane transporter activity"/>
    <property type="evidence" value="ECO:0007669"/>
    <property type="project" value="InterPro"/>
</dbReference>
<name>A0A7V2WM36_9BACT</name>
<keyword evidence="7" id="KW-0998">Cell outer membrane</keyword>
<dbReference type="Proteomes" id="UP000885722">
    <property type="component" value="Unassembled WGS sequence"/>
</dbReference>